<reference evidence="7 8" key="1">
    <citation type="submission" date="2017-01" db="EMBL/GenBank/DDBJ databases">
        <title>Draft genome sequence of Bacillus oleronius.</title>
        <authorList>
            <person name="Allam M."/>
        </authorList>
    </citation>
    <scope>NUCLEOTIDE SEQUENCE [LARGE SCALE GENOMIC DNA]</scope>
    <source>
        <strain evidence="7 8">DSM 9356</strain>
    </source>
</reference>
<dbReference type="RefSeq" id="WP_078111264.1">
    <property type="nucleotide sequence ID" value="NZ_CP065424.1"/>
</dbReference>
<evidence type="ECO:0000256" key="3">
    <source>
        <dbReference type="ARBA" id="ARBA00022692"/>
    </source>
</evidence>
<keyword evidence="2" id="KW-1003">Cell membrane</keyword>
<keyword evidence="8" id="KW-1185">Reference proteome</keyword>
<dbReference type="Proteomes" id="UP000189761">
    <property type="component" value="Unassembled WGS sequence"/>
</dbReference>
<dbReference type="AlphaFoldDB" id="A0A8E2I3N0"/>
<feature type="transmembrane region" description="Helical" evidence="6">
    <location>
        <begin position="112"/>
        <end position="134"/>
    </location>
</feature>
<keyword evidence="4 6" id="KW-1133">Transmembrane helix</keyword>
<evidence type="ECO:0000256" key="6">
    <source>
        <dbReference type="SAM" id="Phobius"/>
    </source>
</evidence>
<feature type="transmembrane region" description="Helical" evidence="6">
    <location>
        <begin position="71"/>
        <end position="92"/>
    </location>
</feature>
<keyword evidence="5 6" id="KW-0472">Membrane</keyword>
<evidence type="ECO:0000256" key="2">
    <source>
        <dbReference type="ARBA" id="ARBA00022475"/>
    </source>
</evidence>
<sequence>MNNFISYVFLGITLAAPIGPINAAQLDKGIKSGFLHAWFVGLGAIVADCFYMLCVYFGLVHFLEAPILKLFLYLFGCFVLAYTGIESLSTAGKISTNQFRNRESLRKSFSTGFLMSISNPLSILFWLGIYGSVLAKSVQTVDSSQLIFNSSAIFIGLFIWDIAMAGLASTFQKIIDSKFLTLISYFSGLSLIGFSIYFGFEAYKMIF</sequence>
<feature type="transmembrane region" description="Helical" evidence="6">
    <location>
        <begin position="146"/>
        <end position="167"/>
    </location>
</feature>
<dbReference type="InterPro" id="IPR001123">
    <property type="entry name" value="LeuE-type"/>
</dbReference>
<comment type="caution">
    <text evidence="7">The sequence shown here is derived from an EMBL/GenBank/DDBJ whole genome shotgun (WGS) entry which is preliminary data.</text>
</comment>
<keyword evidence="3 6" id="KW-0812">Transmembrane</keyword>
<dbReference type="GO" id="GO:0015171">
    <property type="term" value="F:amino acid transmembrane transporter activity"/>
    <property type="evidence" value="ECO:0007669"/>
    <property type="project" value="TreeGrafter"/>
</dbReference>
<gene>
    <name evidence="7" type="ORF">BWZ43_22575</name>
</gene>
<dbReference type="PANTHER" id="PTHR30086">
    <property type="entry name" value="ARGININE EXPORTER PROTEIN ARGO"/>
    <property type="match status" value="1"/>
</dbReference>
<dbReference type="Pfam" id="PF01810">
    <property type="entry name" value="LysE"/>
    <property type="match status" value="1"/>
</dbReference>
<dbReference type="GO" id="GO:0005886">
    <property type="term" value="C:plasma membrane"/>
    <property type="evidence" value="ECO:0007669"/>
    <property type="project" value="UniProtKB-SubCell"/>
</dbReference>
<evidence type="ECO:0000313" key="8">
    <source>
        <dbReference type="Proteomes" id="UP000189761"/>
    </source>
</evidence>
<proteinExistence type="predicted"/>
<evidence type="ECO:0000256" key="5">
    <source>
        <dbReference type="ARBA" id="ARBA00023136"/>
    </source>
</evidence>
<evidence type="ECO:0000256" key="4">
    <source>
        <dbReference type="ARBA" id="ARBA00022989"/>
    </source>
</evidence>
<name>A0A8E2I3N0_9BACI</name>
<dbReference type="EMBL" id="MTLA01000364">
    <property type="protein sequence ID" value="OOP66137.1"/>
    <property type="molecule type" value="Genomic_DNA"/>
</dbReference>
<organism evidence="7 8">
    <name type="scientific">Heyndrickxia oleronia</name>
    <dbReference type="NCBI Taxonomy" id="38875"/>
    <lineage>
        <taxon>Bacteria</taxon>
        <taxon>Bacillati</taxon>
        <taxon>Bacillota</taxon>
        <taxon>Bacilli</taxon>
        <taxon>Bacillales</taxon>
        <taxon>Bacillaceae</taxon>
        <taxon>Heyndrickxia</taxon>
    </lineage>
</organism>
<feature type="transmembrane region" description="Helical" evidence="6">
    <location>
        <begin position="33"/>
        <end position="59"/>
    </location>
</feature>
<dbReference type="PANTHER" id="PTHR30086:SF6">
    <property type="entry name" value="AMINO ACID EFFLUX PROTEIN YCGF-RELATED"/>
    <property type="match status" value="1"/>
</dbReference>
<comment type="subcellular location">
    <subcellularLocation>
        <location evidence="1">Cell membrane</location>
        <topology evidence="1">Multi-pass membrane protein</topology>
    </subcellularLocation>
</comment>
<evidence type="ECO:0000256" key="1">
    <source>
        <dbReference type="ARBA" id="ARBA00004651"/>
    </source>
</evidence>
<feature type="transmembrane region" description="Helical" evidence="6">
    <location>
        <begin position="179"/>
        <end position="200"/>
    </location>
</feature>
<accession>A0A8E2I3N0</accession>
<protein>
    <submittedName>
        <fullName evidence="7">Amino acid transporter</fullName>
    </submittedName>
</protein>
<evidence type="ECO:0000313" key="7">
    <source>
        <dbReference type="EMBL" id="OOP66137.1"/>
    </source>
</evidence>